<evidence type="ECO:0000313" key="9">
    <source>
        <dbReference type="Proteomes" id="UP000245488"/>
    </source>
</evidence>
<evidence type="ECO:0000256" key="7">
    <source>
        <dbReference type="SAM" id="Phobius"/>
    </source>
</evidence>
<keyword evidence="6 7" id="KW-0472">Membrane</keyword>
<comment type="subcellular location">
    <subcellularLocation>
        <location evidence="1">Cell membrane</location>
        <topology evidence="1">Multi-pass membrane protein</topology>
    </subcellularLocation>
</comment>
<evidence type="ECO:0000256" key="6">
    <source>
        <dbReference type="ARBA" id="ARBA00023136"/>
    </source>
</evidence>
<dbReference type="InterPro" id="IPR052031">
    <property type="entry name" value="Membrane_Transporter-Flippase"/>
</dbReference>
<dbReference type="NCBIfam" id="TIGR00797">
    <property type="entry name" value="matE"/>
    <property type="match status" value="1"/>
</dbReference>
<feature type="transmembrane region" description="Helical" evidence="7">
    <location>
        <begin position="163"/>
        <end position="186"/>
    </location>
</feature>
<feature type="transmembrane region" description="Helical" evidence="7">
    <location>
        <begin position="96"/>
        <end position="118"/>
    </location>
</feature>
<comment type="caution">
    <text evidence="8">The sequence shown here is derived from an EMBL/GenBank/DDBJ whole genome shotgun (WGS) entry which is preliminary data.</text>
</comment>
<dbReference type="InterPro" id="IPR048279">
    <property type="entry name" value="MdtK-like"/>
</dbReference>
<keyword evidence="2" id="KW-0813">Transport</keyword>
<feature type="transmembrane region" description="Helical" evidence="7">
    <location>
        <begin position="130"/>
        <end position="151"/>
    </location>
</feature>
<dbReference type="InterPro" id="IPR002528">
    <property type="entry name" value="MATE_fam"/>
</dbReference>
<evidence type="ECO:0000256" key="5">
    <source>
        <dbReference type="ARBA" id="ARBA00022989"/>
    </source>
</evidence>
<keyword evidence="4 7" id="KW-0812">Transmembrane</keyword>
<dbReference type="AlphaFoldDB" id="A0A317G1Z9"/>
<evidence type="ECO:0000256" key="4">
    <source>
        <dbReference type="ARBA" id="ARBA00022692"/>
    </source>
</evidence>
<dbReference type="GO" id="GO:0005886">
    <property type="term" value="C:plasma membrane"/>
    <property type="evidence" value="ECO:0007669"/>
    <property type="project" value="UniProtKB-SubCell"/>
</dbReference>
<name>A0A317G1Z9_BUTFI</name>
<feature type="transmembrane region" description="Helical" evidence="7">
    <location>
        <begin position="47"/>
        <end position="75"/>
    </location>
</feature>
<dbReference type="Proteomes" id="UP000245488">
    <property type="component" value="Chromosome"/>
</dbReference>
<dbReference type="GO" id="GO:0015297">
    <property type="term" value="F:antiporter activity"/>
    <property type="evidence" value="ECO:0007669"/>
    <property type="project" value="InterPro"/>
</dbReference>
<reference evidence="8 9" key="1">
    <citation type="submission" date="2017-09" db="EMBL/GenBank/DDBJ databases">
        <title>High-quality draft genome sequence of Butyrivibrio fibrisolvens INBov1, isolated from cow rumen.</title>
        <authorList>
            <person name="Rodriguez Hernaez J."/>
            <person name="Rivarola M."/>
            <person name="Paniego N."/>
            <person name="Cravero S."/>
            <person name="Ceron Cucchi M."/>
            <person name="Martinez M.C."/>
        </authorList>
    </citation>
    <scope>NUCLEOTIDE SEQUENCE [LARGE SCALE GENOMIC DNA]</scope>
    <source>
        <strain evidence="8 9">INBov1</strain>
    </source>
</reference>
<dbReference type="GO" id="GO:0042910">
    <property type="term" value="F:xenobiotic transmembrane transporter activity"/>
    <property type="evidence" value="ECO:0007669"/>
    <property type="project" value="InterPro"/>
</dbReference>
<organism evidence="8 9">
    <name type="scientific">Butyrivibrio fibrisolvens</name>
    <dbReference type="NCBI Taxonomy" id="831"/>
    <lineage>
        <taxon>Bacteria</taxon>
        <taxon>Bacillati</taxon>
        <taxon>Bacillota</taxon>
        <taxon>Clostridia</taxon>
        <taxon>Lachnospirales</taxon>
        <taxon>Lachnospiraceae</taxon>
        <taxon>Butyrivibrio</taxon>
    </lineage>
</organism>
<keyword evidence="3" id="KW-1003">Cell membrane</keyword>
<keyword evidence="9" id="KW-1185">Reference proteome</keyword>
<evidence type="ECO:0000256" key="1">
    <source>
        <dbReference type="ARBA" id="ARBA00004651"/>
    </source>
</evidence>
<evidence type="ECO:0000256" key="2">
    <source>
        <dbReference type="ARBA" id="ARBA00022448"/>
    </source>
</evidence>
<dbReference type="Pfam" id="PF01554">
    <property type="entry name" value="MatE"/>
    <property type="match status" value="2"/>
</dbReference>
<feature type="transmembrane region" description="Helical" evidence="7">
    <location>
        <begin position="422"/>
        <end position="439"/>
    </location>
</feature>
<proteinExistence type="predicted"/>
<dbReference type="PANTHER" id="PTHR43549:SF3">
    <property type="entry name" value="MULTIDRUG RESISTANCE PROTEIN YPNP-RELATED"/>
    <property type="match status" value="1"/>
</dbReference>
<feature type="transmembrane region" description="Helical" evidence="7">
    <location>
        <begin position="317"/>
        <end position="335"/>
    </location>
</feature>
<accession>A0A317G1Z9</accession>
<feature type="transmembrane region" description="Helical" evidence="7">
    <location>
        <begin position="192"/>
        <end position="213"/>
    </location>
</feature>
<dbReference type="PANTHER" id="PTHR43549">
    <property type="entry name" value="MULTIDRUG RESISTANCE PROTEIN YPNP-RELATED"/>
    <property type="match status" value="1"/>
</dbReference>
<evidence type="ECO:0000313" key="8">
    <source>
        <dbReference type="EMBL" id="PWT28074.1"/>
    </source>
</evidence>
<evidence type="ECO:0000256" key="3">
    <source>
        <dbReference type="ARBA" id="ARBA00022475"/>
    </source>
</evidence>
<dbReference type="EMBL" id="NXNG01000001">
    <property type="protein sequence ID" value="PWT28074.1"/>
    <property type="molecule type" value="Genomic_DNA"/>
</dbReference>
<keyword evidence="5 7" id="KW-1133">Transmembrane helix</keyword>
<gene>
    <name evidence="8" type="ORF">CPT75_13620</name>
</gene>
<sequence>MKSDMTKGAIAPILIKFMLPLFIGNLFQQFYNMVDTLIVGRYVGTDALAAVGATGTIMFLILGFANGLATGFTVLTSQSYGAHDDRRLRHSIANAVILAVIVTLITTMVSVISMKSILRMMNTPDDIFDYAYSYIITISYGICASVFYNLGASILRAVGNSKVPLYFLIFSACLNVGLDFVCIVGFDLKTFGAALATVVSQGISAVLCFIYIYKKQRSMWPERSDWHLEARDTSHQLRVGVPMALQFAITASGTMIMQAAINLFGSTAVASFTAASKIQGLITQGMPSMGQTIAAYAGQNFGAGRYDRLKDGIKNSMIIMTVYSVVAAVLSLSLLEPAMHLFFDSAQDVAVHLPWAIPYIRFCAMCYIPLSAIFIFRNMMQGCGFGFLPMMGGVVELVSRAIMAVLSMKLMIYELASACDPAAWLTTGIFTFVAWLYVAPKIEKMFAGRQITSTENQMK</sequence>
<feature type="transmembrane region" description="Helical" evidence="7">
    <location>
        <begin position="355"/>
        <end position="376"/>
    </location>
</feature>
<dbReference type="PIRSF" id="PIRSF006603">
    <property type="entry name" value="DinF"/>
    <property type="match status" value="1"/>
</dbReference>
<protein>
    <submittedName>
        <fullName evidence="8">MATE family efflux transporter</fullName>
    </submittedName>
</protein>
<feature type="transmembrane region" description="Helical" evidence="7">
    <location>
        <begin position="9"/>
        <end position="27"/>
    </location>
</feature>
<dbReference type="RefSeq" id="WP_110073350.1">
    <property type="nucleotide sequence ID" value="NZ_CM009896.1"/>
</dbReference>
<dbReference type="CDD" id="cd13138">
    <property type="entry name" value="MATE_yoeA_like"/>
    <property type="match status" value="1"/>
</dbReference>